<dbReference type="InterPro" id="IPR052755">
    <property type="entry name" value="Lysozyme_Inhibitor_LprI"/>
</dbReference>
<reference evidence="4 5" key="1">
    <citation type="submission" date="2019-08" db="EMBL/GenBank/DDBJ databases">
        <authorList>
            <person name="Peeters C."/>
        </authorList>
    </citation>
    <scope>NUCLEOTIDE SEQUENCE [LARGE SCALE GENOMIC DNA]</scope>
    <source>
        <strain evidence="4 5">LMG 31108</strain>
    </source>
</reference>
<protein>
    <submittedName>
        <fullName evidence="4">Lipoprotein LprI</fullName>
    </submittedName>
</protein>
<dbReference type="Proteomes" id="UP000406256">
    <property type="component" value="Unassembled WGS sequence"/>
</dbReference>
<dbReference type="RefSeq" id="WP_150668752.1">
    <property type="nucleotide sequence ID" value="NZ_CABPSB010000005.1"/>
</dbReference>
<evidence type="ECO:0000313" key="5">
    <source>
        <dbReference type="Proteomes" id="UP000406256"/>
    </source>
</evidence>
<dbReference type="Gene3D" id="1.20.1270.180">
    <property type="match status" value="1"/>
</dbReference>
<proteinExistence type="predicted"/>
<keyword evidence="2" id="KW-1133">Transmembrane helix</keyword>
<dbReference type="EMBL" id="CABPSB010000005">
    <property type="protein sequence ID" value="VVD99686.1"/>
    <property type="molecule type" value="Genomic_DNA"/>
</dbReference>
<evidence type="ECO:0000256" key="1">
    <source>
        <dbReference type="SAM" id="MobiDB-lite"/>
    </source>
</evidence>
<sequence length="234" mass="24558">MGSRGTQRPQNICGACQYTWYPRGKDLSLKCQRCGSSDVQIVPVKSAGLGGCLVVLVGAAFLILVIVGIFSKKDETSPALTRAESNTTSESTQQIETPSPPQALPTSPSEEEGQRGVGPTAGPGTSAGTATRSFATSFDCYAAKARDELTICSDPGLAAMDVELAAAYRAALSSAGANMDALRVAQRAWLSERSECGDDLDCLRRIYGERLGQFRGSMSSTAPDASGPRLVEKP</sequence>
<dbReference type="GO" id="GO:0005576">
    <property type="term" value="C:extracellular region"/>
    <property type="evidence" value="ECO:0007669"/>
    <property type="project" value="TreeGrafter"/>
</dbReference>
<dbReference type="AlphaFoldDB" id="A0A5E4UI18"/>
<keyword evidence="5" id="KW-1185">Reference proteome</keyword>
<dbReference type="PANTHER" id="PTHR37549:SF1">
    <property type="entry name" value="LIPOPROTEIN LPRI"/>
    <property type="match status" value="1"/>
</dbReference>
<evidence type="ECO:0000313" key="4">
    <source>
        <dbReference type="EMBL" id="VVD99686.1"/>
    </source>
</evidence>
<dbReference type="OrthoDB" id="5957809at2"/>
<keyword evidence="2" id="KW-0812">Transmembrane</keyword>
<dbReference type="Pfam" id="PF07007">
    <property type="entry name" value="LprI"/>
    <property type="match status" value="1"/>
</dbReference>
<evidence type="ECO:0000256" key="2">
    <source>
        <dbReference type="SAM" id="Phobius"/>
    </source>
</evidence>
<feature type="region of interest" description="Disordered" evidence="1">
    <location>
        <begin position="215"/>
        <end position="234"/>
    </location>
</feature>
<accession>A0A5E4UI18</accession>
<dbReference type="PANTHER" id="PTHR37549">
    <property type="entry name" value="LIPOPROTEIN LPRI"/>
    <property type="match status" value="1"/>
</dbReference>
<keyword evidence="2" id="KW-0472">Membrane</keyword>
<feature type="transmembrane region" description="Helical" evidence="2">
    <location>
        <begin position="47"/>
        <end position="70"/>
    </location>
</feature>
<feature type="domain" description="Lysozyme inhibitor LprI-like N-terminal" evidence="3">
    <location>
        <begin position="145"/>
        <end position="205"/>
    </location>
</feature>
<dbReference type="InterPro" id="IPR009739">
    <property type="entry name" value="LprI-like_N"/>
</dbReference>
<gene>
    <name evidence="4" type="primary">lprI_1</name>
    <name evidence="4" type="ORF">PAN31108_02065</name>
</gene>
<keyword evidence="4" id="KW-0449">Lipoprotein</keyword>
<feature type="region of interest" description="Disordered" evidence="1">
    <location>
        <begin position="77"/>
        <end position="128"/>
    </location>
</feature>
<name>A0A5E4UI18_9BURK</name>
<evidence type="ECO:0000259" key="3">
    <source>
        <dbReference type="Pfam" id="PF07007"/>
    </source>
</evidence>
<feature type="compositionally biased region" description="Polar residues" evidence="1">
    <location>
        <begin position="83"/>
        <end position="97"/>
    </location>
</feature>
<organism evidence="4 5">
    <name type="scientific">Pandoraea anhela</name>
    <dbReference type="NCBI Taxonomy" id="2508295"/>
    <lineage>
        <taxon>Bacteria</taxon>
        <taxon>Pseudomonadati</taxon>
        <taxon>Pseudomonadota</taxon>
        <taxon>Betaproteobacteria</taxon>
        <taxon>Burkholderiales</taxon>
        <taxon>Burkholderiaceae</taxon>
        <taxon>Pandoraea</taxon>
    </lineage>
</organism>